<dbReference type="Pfam" id="PF16046">
    <property type="entry name" value="FAM76"/>
    <property type="match status" value="1"/>
</dbReference>
<organism evidence="3 4">
    <name type="scientific">Araneus ventricosus</name>
    <name type="common">Orbweaver spider</name>
    <name type="synonym">Epeira ventricosa</name>
    <dbReference type="NCBI Taxonomy" id="182803"/>
    <lineage>
        <taxon>Eukaryota</taxon>
        <taxon>Metazoa</taxon>
        <taxon>Ecdysozoa</taxon>
        <taxon>Arthropoda</taxon>
        <taxon>Chelicerata</taxon>
        <taxon>Arachnida</taxon>
        <taxon>Araneae</taxon>
        <taxon>Araneomorphae</taxon>
        <taxon>Entelegynae</taxon>
        <taxon>Araneoidea</taxon>
        <taxon>Araneidae</taxon>
        <taxon>Araneus</taxon>
    </lineage>
</organism>
<dbReference type="Proteomes" id="UP000499080">
    <property type="component" value="Unassembled WGS sequence"/>
</dbReference>
<dbReference type="PANTHER" id="PTHR46176:SF1">
    <property type="entry name" value="LD21662P"/>
    <property type="match status" value="1"/>
</dbReference>
<sequence length="48" mass="5433">MAALFACTKCNSRHPFEELSQGQQLCQDCRGAFPLVKCTYCRTEFQDG</sequence>
<evidence type="ECO:0000313" key="3">
    <source>
        <dbReference type="EMBL" id="GBM86817.1"/>
    </source>
</evidence>
<keyword evidence="2" id="KW-0175">Coiled coil</keyword>
<feature type="non-terminal residue" evidence="3">
    <location>
        <position position="48"/>
    </location>
</feature>
<evidence type="ECO:0000313" key="4">
    <source>
        <dbReference type="Proteomes" id="UP000499080"/>
    </source>
</evidence>
<comment type="similarity">
    <text evidence="1">Belongs to the FAM76 family.</text>
</comment>
<dbReference type="PANTHER" id="PTHR46176">
    <property type="entry name" value="LD21662P"/>
    <property type="match status" value="1"/>
</dbReference>
<dbReference type="InterPro" id="IPR032017">
    <property type="entry name" value="FAM76"/>
</dbReference>
<gene>
    <name evidence="3" type="ORF">AVEN_104085_1</name>
</gene>
<evidence type="ECO:0000256" key="1">
    <source>
        <dbReference type="ARBA" id="ARBA00009097"/>
    </source>
</evidence>
<protein>
    <submittedName>
        <fullName evidence="3">Uncharacterized protein</fullName>
    </submittedName>
</protein>
<dbReference type="AlphaFoldDB" id="A0A4Y2J9R1"/>
<dbReference type="OrthoDB" id="3689at2759"/>
<dbReference type="GO" id="GO:0016607">
    <property type="term" value="C:nuclear speck"/>
    <property type="evidence" value="ECO:0007669"/>
    <property type="project" value="TreeGrafter"/>
</dbReference>
<comment type="caution">
    <text evidence="3">The sequence shown here is derived from an EMBL/GenBank/DDBJ whole genome shotgun (WGS) entry which is preliminary data.</text>
</comment>
<evidence type="ECO:0000256" key="2">
    <source>
        <dbReference type="ARBA" id="ARBA00023054"/>
    </source>
</evidence>
<dbReference type="EMBL" id="BGPR01003341">
    <property type="protein sequence ID" value="GBM86817.1"/>
    <property type="molecule type" value="Genomic_DNA"/>
</dbReference>
<name>A0A4Y2J9R1_ARAVE</name>
<keyword evidence="4" id="KW-1185">Reference proteome</keyword>
<proteinExistence type="inferred from homology"/>
<accession>A0A4Y2J9R1</accession>
<reference evidence="3 4" key="1">
    <citation type="journal article" date="2019" name="Sci. Rep.">
        <title>Orb-weaving spider Araneus ventricosus genome elucidates the spidroin gene catalogue.</title>
        <authorList>
            <person name="Kono N."/>
            <person name="Nakamura H."/>
            <person name="Ohtoshi R."/>
            <person name="Moran D.A.P."/>
            <person name="Shinohara A."/>
            <person name="Yoshida Y."/>
            <person name="Fujiwara M."/>
            <person name="Mori M."/>
            <person name="Tomita M."/>
            <person name="Arakawa K."/>
        </authorList>
    </citation>
    <scope>NUCLEOTIDE SEQUENCE [LARGE SCALE GENOMIC DNA]</scope>
</reference>